<sequence>MKKLAIFLFAATACSSITVSYDYDKTVDFNKYKTYAYTEETLKLPVGDLNRDRMMQAVDAEMAARGMTKSTTPDALVDLQVKAKERTEATATNTGGMYGRYGYGGGFSTTNINYNTYTDGTLFVNVIDKASEKLVWQGRGTKTLNENASPEKRESNIKTAVKMIFAKYPVLAKK</sequence>
<dbReference type="InterPro" id="IPR025411">
    <property type="entry name" value="DUF4136"/>
</dbReference>
<proteinExistence type="predicted"/>
<dbReference type="Pfam" id="PF13590">
    <property type="entry name" value="DUF4136"/>
    <property type="match status" value="1"/>
</dbReference>
<keyword evidence="3" id="KW-1185">Reference proteome</keyword>
<evidence type="ECO:0000313" key="3">
    <source>
        <dbReference type="Proteomes" id="UP000184212"/>
    </source>
</evidence>
<gene>
    <name evidence="2" type="ORF">SAMN04488109_3222</name>
</gene>
<protein>
    <recommendedName>
        <fullName evidence="1">DUF4136 domain-containing protein</fullName>
    </recommendedName>
</protein>
<dbReference type="AlphaFoldDB" id="A0A1M5R6J0"/>
<name>A0A1M5R6J0_9BACT</name>
<reference evidence="2 3" key="1">
    <citation type="submission" date="2016-11" db="EMBL/GenBank/DDBJ databases">
        <authorList>
            <person name="Jaros S."/>
            <person name="Januszkiewicz K."/>
            <person name="Wedrychowicz H."/>
        </authorList>
    </citation>
    <scope>NUCLEOTIDE SEQUENCE [LARGE SCALE GENOMIC DNA]</scope>
    <source>
        <strain evidence="2 3">DSM 24574</strain>
    </source>
</reference>
<dbReference type="Proteomes" id="UP000184212">
    <property type="component" value="Unassembled WGS sequence"/>
</dbReference>
<dbReference type="OrthoDB" id="5432251at2"/>
<evidence type="ECO:0000313" key="2">
    <source>
        <dbReference type="EMBL" id="SHH21952.1"/>
    </source>
</evidence>
<dbReference type="EMBL" id="FQWQ01000002">
    <property type="protein sequence ID" value="SHH21952.1"/>
    <property type="molecule type" value="Genomic_DNA"/>
</dbReference>
<feature type="domain" description="DUF4136" evidence="1">
    <location>
        <begin position="19"/>
        <end position="169"/>
    </location>
</feature>
<dbReference type="RefSeq" id="WP_073135940.1">
    <property type="nucleotide sequence ID" value="NZ_FQWQ01000002.1"/>
</dbReference>
<evidence type="ECO:0000259" key="1">
    <source>
        <dbReference type="Pfam" id="PF13590"/>
    </source>
</evidence>
<accession>A0A1M5R6J0</accession>
<organism evidence="2 3">
    <name type="scientific">Chryseolinea serpens</name>
    <dbReference type="NCBI Taxonomy" id="947013"/>
    <lineage>
        <taxon>Bacteria</taxon>
        <taxon>Pseudomonadati</taxon>
        <taxon>Bacteroidota</taxon>
        <taxon>Cytophagia</taxon>
        <taxon>Cytophagales</taxon>
        <taxon>Fulvivirgaceae</taxon>
        <taxon>Chryseolinea</taxon>
    </lineage>
</organism>
<dbReference type="Gene3D" id="3.30.160.670">
    <property type="match status" value="1"/>
</dbReference>